<dbReference type="PRINTS" id="PR00145">
    <property type="entry name" value="ARGSUCLYASE"/>
</dbReference>
<keyword evidence="9" id="KW-1185">Reference proteome</keyword>
<dbReference type="RefSeq" id="WP_133854165.1">
    <property type="nucleotide sequence ID" value="NZ_SNXZ01000011.1"/>
</dbReference>
<dbReference type="EMBL" id="SNXZ01000011">
    <property type="protein sequence ID" value="TDP89880.1"/>
    <property type="molecule type" value="Genomic_DNA"/>
</dbReference>
<evidence type="ECO:0000313" key="9">
    <source>
        <dbReference type="Proteomes" id="UP000295444"/>
    </source>
</evidence>
<dbReference type="EC" id="4.3.2.1" evidence="2"/>
<dbReference type="PANTHER" id="PTHR43814">
    <property type="entry name" value="ARGININOSUCCINATE LYASE"/>
    <property type="match status" value="1"/>
</dbReference>
<dbReference type="InterPro" id="IPR009049">
    <property type="entry name" value="Argininosuccinate_lyase"/>
</dbReference>
<dbReference type="InterPro" id="IPR024083">
    <property type="entry name" value="Fumarase/histidase_N"/>
</dbReference>
<name>A0A4R6RSS6_LABRH</name>
<proteinExistence type="predicted"/>
<dbReference type="Gene3D" id="1.20.200.10">
    <property type="entry name" value="Fumarase/aspartase (Central domain)"/>
    <property type="match status" value="1"/>
</dbReference>
<protein>
    <recommendedName>
        <fullName evidence="2">argininosuccinate lyase</fullName>
        <ecNumber evidence="2">4.3.2.1</ecNumber>
    </recommendedName>
</protein>
<dbReference type="SUPFAM" id="SSF48557">
    <property type="entry name" value="L-aspartase-like"/>
    <property type="match status" value="1"/>
</dbReference>
<evidence type="ECO:0000256" key="1">
    <source>
        <dbReference type="ARBA" id="ARBA00004941"/>
    </source>
</evidence>
<accession>A0A4R6RSS6</accession>
<evidence type="ECO:0000313" key="8">
    <source>
        <dbReference type="EMBL" id="TDP89880.1"/>
    </source>
</evidence>
<dbReference type="InterPro" id="IPR022761">
    <property type="entry name" value="Fumarate_lyase_N"/>
</dbReference>
<dbReference type="OrthoDB" id="9769623at2"/>
<comment type="pathway">
    <text evidence="1">Amino-acid biosynthesis; L-arginine biosynthesis; L-arginine from L-ornithine and carbamoyl phosphate: step 3/3.</text>
</comment>
<dbReference type="Proteomes" id="UP000295444">
    <property type="component" value="Unassembled WGS sequence"/>
</dbReference>
<comment type="caution">
    <text evidence="8">The sequence shown here is derived from an EMBL/GenBank/DDBJ whole genome shotgun (WGS) entry which is preliminary data.</text>
</comment>
<dbReference type="Pfam" id="PF00206">
    <property type="entry name" value="Lyase_1"/>
    <property type="match status" value="1"/>
</dbReference>
<evidence type="ECO:0000256" key="3">
    <source>
        <dbReference type="ARBA" id="ARBA00022571"/>
    </source>
</evidence>
<dbReference type="InterPro" id="IPR000362">
    <property type="entry name" value="Fumarate_lyase_fam"/>
</dbReference>
<evidence type="ECO:0000256" key="5">
    <source>
        <dbReference type="ARBA" id="ARBA00023239"/>
    </source>
</evidence>
<dbReference type="UniPathway" id="UPA00068">
    <property type="reaction ID" value="UER00114"/>
</dbReference>
<dbReference type="Gene3D" id="1.10.275.10">
    <property type="entry name" value="Fumarase/aspartase (N-terminal domain)"/>
    <property type="match status" value="1"/>
</dbReference>
<organism evidence="8 9">
    <name type="scientific">Labedaea rhizosphaerae</name>
    <dbReference type="NCBI Taxonomy" id="598644"/>
    <lineage>
        <taxon>Bacteria</taxon>
        <taxon>Bacillati</taxon>
        <taxon>Actinomycetota</taxon>
        <taxon>Actinomycetes</taxon>
        <taxon>Pseudonocardiales</taxon>
        <taxon>Pseudonocardiaceae</taxon>
        <taxon>Labedaea</taxon>
    </lineage>
</organism>
<dbReference type="PANTHER" id="PTHR43814:SF1">
    <property type="entry name" value="ARGININOSUCCINATE LYASE"/>
    <property type="match status" value="1"/>
</dbReference>
<keyword evidence="3" id="KW-0055">Arginine biosynthesis</keyword>
<evidence type="ECO:0000259" key="7">
    <source>
        <dbReference type="Pfam" id="PF14698"/>
    </source>
</evidence>
<keyword evidence="5 8" id="KW-0456">Lyase</keyword>
<evidence type="ECO:0000256" key="4">
    <source>
        <dbReference type="ARBA" id="ARBA00022605"/>
    </source>
</evidence>
<sequence>MTAVVSVDTGRVSTGLGARAAAIVFGATADAGIDAELPWVSTIDQAHLLMLAERGLVARSAAAALLAEIDRLRANGFAPLRGRHAARGAYLLYEEHLGSVLGPDVGGVLQTGRSRNDLKATVHQLRARVAAGELLSGLLRLQATLLASARRHRATVMPAFSQYQPAVPVSYGWYLLGVAEALDQDVLGLWQAAQQIRRCPLGAAAGAGTDVALDPARTARLLGFDLPVEHAAHAVAARDGLLRLLAAAAHAGLTLSRLAADLQLWSTPEFGLISFPDNLVGSSSAMPQKRNPFLLEHIKGGAGALIGAWTAAASTTRAVPFGNSVEATTETVAPVWPALHQLRDVIGLTLSVVTGARPDAAAMLADAERGGTTATALANRLVGAGVPFRRAHHAVGRLITELAGSGSVACAELVTDAAARRLNELVGIDVGSVLADLDPAAVVVATDFGGGPGPKSFNRAHSRLTAEWRTRTRDALAWLAAVNAADAERLAAVRELAGSGS</sequence>
<dbReference type="Gene3D" id="1.10.40.30">
    <property type="entry name" value="Fumarase/aspartase (C-terminal domain)"/>
    <property type="match status" value="1"/>
</dbReference>
<feature type="domain" description="Argininosuccinate lyase C-terminal" evidence="7">
    <location>
        <begin position="372"/>
        <end position="434"/>
    </location>
</feature>
<feature type="domain" description="Fumarate lyase N-terminal" evidence="6">
    <location>
        <begin position="83"/>
        <end position="307"/>
    </location>
</feature>
<gene>
    <name evidence="8" type="ORF">EV186_1115</name>
</gene>
<dbReference type="InterPro" id="IPR008948">
    <property type="entry name" value="L-Aspartase-like"/>
</dbReference>
<keyword evidence="4" id="KW-0028">Amino-acid biosynthesis</keyword>
<dbReference type="AlphaFoldDB" id="A0A4R6RSS6"/>
<dbReference type="Pfam" id="PF14698">
    <property type="entry name" value="ASL_C2"/>
    <property type="match status" value="1"/>
</dbReference>
<dbReference type="GO" id="GO:0004056">
    <property type="term" value="F:argininosuccinate lyase activity"/>
    <property type="evidence" value="ECO:0007669"/>
    <property type="project" value="UniProtKB-EC"/>
</dbReference>
<evidence type="ECO:0000256" key="2">
    <source>
        <dbReference type="ARBA" id="ARBA00012338"/>
    </source>
</evidence>
<dbReference type="GO" id="GO:0042450">
    <property type="term" value="P:L-arginine biosynthetic process via ornithine"/>
    <property type="evidence" value="ECO:0007669"/>
    <property type="project" value="InterPro"/>
</dbReference>
<reference evidence="8 9" key="1">
    <citation type="submission" date="2019-03" db="EMBL/GenBank/DDBJ databases">
        <title>Genomic Encyclopedia of Type Strains, Phase IV (KMG-IV): sequencing the most valuable type-strain genomes for metagenomic binning, comparative biology and taxonomic classification.</title>
        <authorList>
            <person name="Goeker M."/>
        </authorList>
    </citation>
    <scope>NUCLEOTIDE SEQUENCE [LARGE SCALE GENOMIC DNA]</scope>
    <source>
        <strain evidence="8 9">DSM 45361</strain>
    </source>
</reference>
<dbReference type="GO" id="GO:0005829">
    <property type="term" value="C:cytosol"/>
    <property type="evidence" value="ECO:0007669"/>
    <property type="project" value="TreeGrafter"/>
</dbReference>
<dbReference type="InterPro" id="IPR029419">
    <property type="entry name" value="Arg_succ_lyase_C"/>
</dbReference>
<evidence type="ECO:0000259" key="6">
    <source>
        <dbReference type="Pfam" id="PF00206"/>
    </source>
</evidence>
<dbReference type="PRINTS" id="PR00149">
    <property type="entry name" value="FUMRATELYASE"/>
</dbReference>